<dbReference type="GO" id="GO:0070967">
    <property type="term" value="F:coenzyme F420 binding"/>
    <property type="evidence" value="ECO:0007669"/>
    <property type="project" value="TreeGrafter"/>
</dbReference>
<dbReference type="Proteomes" id="UP000182375">
    <property type="component" value="Unassembled WGS sequence"/>
</dbReference>
<evidence type="ECO:0000313" key="3">
    <source>
        <dbReference type="EMBL" id="SED94257.1"/>
    </source>
</evidence>
<dbReference type="Pfam" id="PF01243">
    <property type="entry name" value="PNPOx_N"/>
    <property type="match status" value="1"/>
</dbReference>
<dbReference type="SUPFAM" id="SSF50475">
    <property type="entry name" value="FMN-binding split barrel"/>
    <property type="match status" value="1"/>
</dbReference>
<dbReference type="STRING" id="67331.SAMN04490357_6393"/>
<feature type="domain" description="Pyridoxamine 5'-phosphate oxidase N-terminal" evidence="2">
    <location>
        <begin position="24"/>
        <end position="153"/>
    </location>
</feature>
<dbReference type="EMBL" id="FNTD01000004">
    <property type="protein sequence ID" value="SED94257.1"/>
    <property type="molecule type" value="Genomic_DNA"/>
</dbReference>
<dbReference type="AlphaFoldDB" id="A0A1H5ESW1"/>
<dbReference type="PANTHER" id="PTHR35176:SF2">
    <property type="entry name" value="F420H(2)-DEPENDENT REDUCTASE RV1155"/>
    <property type="match status" value="1"/>
</dbReference>
<sequence>MRRPTPVVDPRMTQDPTQDALLLELLTEGHGGVLVTLRRDGRPQLSNVVHAYDPDERTIRISVTDDRAKTRNLRRDPRASYHVTSADRWAYTVAEGTAELSPVARDPHDDTVEELVRVYREVLGEHPDWDDFRASMVRDRRLVVRLRVERAYGVPKR</sequence>
<evidence type="ECO:0000313" key="4">
    <source>
        <dbReference type="Proteomes" id="UP000182375"/>
    </source>
</evidence>
<dbReference type="GO" id="GO:0005829">
    <property type="term" value="C:cytosol"/>
    <property type="evidence" value="ECO:0007669"/>
    <property type="project" value="TreeGrafter"/>
</dbReference>
<dbReference type="InterPro" id="IPR011576">
    <property type="entry name" value="Pyridox_Oxase_N"/>
</dbReference>
<gene>
    <name evidence="3" type="ORF">SAMN04490357_6393</name>
</gene>
<dbReference type="Gene3D" id="2.30.110.10">
    <property type="entry name" value="Electron Transport, Fmn-binding Protein, Chain A"/>
    <property type="match status" value="1"/>
</dbReference>
<evidence type="ECO:0000259" key="2">
    <source>
        <dbReference type="Pfam" id="PF01243"/>
    </source>
</evidence>
<dbReference type="InterPro" id="IPR052019">
    <property type="entry name" value="F420H2_bilvrd_red/Heme_oxyg"/>
</dbReference>
<keyword evidence="1" id="KW-0560">Oxidoreductase</keyword>
<dbReference type="InterPro" id="IPR019920">
    <property type="entry name" value="F420-binding_dom_put"/>
</dbReference>
<dbReference type="PANTHER" id="PTHR35176">
    <property type="entry name" value="HEME OXYGENASE HI_0854-RELATED"/>
    <property type="match status" value="1"/>
</dbReference>
<proteinExistence type="predicted"/>
<reference evidence="3 4" key="1">
    <citation type="submission" date="2016-10" db="EMBL/GenBank/DDBJ databases">
        <authorList>
            <person name="de Groot N.N."/>
        </authorList>
    </citation>
    <scope>NUCLEOTIDE SEQUENCE [LARGE SCALE GENOMIC DNA]</scope>
    <source>
        <strain evidence="3 4">DSM 40306</strain>
    </source>
</reference>
<dbReference type="NCBIfam" id="TIGR03618">
    <property type="entry name" value="Rv1155_F420"/>
    <property type="match status" value="1"/>
</dbReference>
<evidence type="ECO:0000256" key="1">
    <source>
        <dbReference type="ARBA" id="ARBA00023002"/>
    </source>
</evidence>
<protein>
    <submittedName>
        <fullName evidence="3">PPOX class probable F420-dependent enzyme</fullName>
    </submittedName>
</protein>
<organism evidence="3 4">
    <name type="scientific">Streptomyces misionensis</name>
    <dbReference type="NCBI Taxonomy" id="67331"/>
    <lineage>
        <taxon>Bacteria</taxon>
        <taxon>Bacillati</taxon>
        <taxon>Actinomycetota</taxon>
        <taxon>Actinomycetes</taxon>
        <taxon>Kitasatosporales</taxon>
        <taxon>Streptomycetaceae</taxon>
        <taxon>Streptomyces</taxon>
    </lineage>
</organism>
<dbReference type="InterPro" id="IPR012349">
    <property type="entry name" value="Split_barrel_FMN-bd"/>
</dbReference>
<accession>A0A1H5ESW1</accession>
<name>A0A1H5ESW1_9ACTN</name>
<dbReference type="GO" id="GO:0016627">
    <property type="term" value="F:oxidoreductase activity, acting on the CH-CH group of donors"/>
    <property type="evidence" value="ECO:0007669"/>
    <property type="project" value="TreeGrafter"/>
</dbReference>